<dbReference type="CDD" id="cd05013">
    <property type="entry name" value="SIS_RpiR"/>
    <property type="match status" value="1"/>
</dbReference>
<dbReference type="InterPro" id="IPR001347">
    <property type="entry name" value="SIS_dom"/>
</dbReference>
<dbReference type="Proteomes" id="UP000245216">
    <property type="component" value="Unassembled WGS sequence"/>
</dbReference>
<dbReference type="InterPro" id="IPR009057">
    <property type="entry name" value="Homeodomain-like_sf"/>
</dbReference>
<comment type="caution">
    <text evidence="7">The sequence shown here is derived from an EMBL/GenBank/DDBJ whole genome shotgun (WGS) entry which is preliminary data.</text>
</comment>
<evidence type="ECO:0000256" key="4">
    <source>
        <dbReference type="ARBA" id="ARBA00023163"/>
    </source>
</evidence>
<dbReference type="Pfam" id="PF01380">
    <property type="entry name" value="SIS"/>
    <property type="match status" value="1"/>
</dbReference>
<protein>
    <submittedName>
        <fullName evidence="7">MurR/RpiR family transcriptional regulator</fullName>
    </submittedName>
</protein>
<keyword evidence="1" id="KW-0805">Transcription regulation</keyword>
<name>A0A2U2BFT3_ALCFA</name>
<keyword evidence="2" id="KW-0238">DNA-binding</keyword>
<gene>
    <name evidence="7" type="ORF">DF183_18985</name>
</gene>
<feature type="domain" description="SIS" evidence="6">
    <location>
        <begin position="124"/>
        <end position="266"/>
    </location>
</feature>
<keyword evidence="3" id="KW-0324">Glycolysis</keyword>
<accession>A0A2U2BFT3</accession>
<dbReference type="GO" id="GO:0097367">
    <property type="term" value="F:carbohydrate derivative binding"/>
    <property type="evidence" value="ECO:0007669"/>
    <property type="project" value="InterPro"/>
</dbReference>
<dbReference type="Gene3D" id="3.40.50.10490">
    <property type="entry name" value="Glucose-6-phosphate isomerase like protein, domain 1"/>
    <property type="match status" value="1"/>
</dbReference>
<dbReference type="RefSeq" id="WP_045930571.1">
    <property type="nucleotide sequence ID" value="NZ_CP013119.1"/>
</dbReference>
<dbReference type="Gene3D" id="1.10.10.10">
    <property type="entry name" value="Winged helix-like DNA-binding domain superfamily/Winged helix DNA-binding domain"/>
    <property type="match status" value="1"/>
</dbReference>
<dbReference type="PANTHER" id="PTHR30514:SF18">
    <property type="entry name" value="RPIR-FAMILY TRANSCRIPTIONAL REGULATOR"/>
    <property type="match status" value="1"/>
</dbReference>
<dbReference type="InterPro" id="IPR000281">
    <property type="entry name" value="HTH_RpiR"/>
</dbReference>
<dbReference type="GO" id="GO:0003700">
    <property type="term" value="F:DNA-binding transcription factor activity"/>
    <property type="evidence" value="ECO:0007669"/>
    <property type="project" value="InterPro"/>
</dbReference>
<evidence type="ECO:0000313" key="7">
    <source>
        <dbReference type="EMBL" id="PWE12846.1"/>
    </source>
</evidence>
<dbReference type="PROSITE" id="PS51071">
    <property type="entry name" value="HTH_RPIR"/>
    <property type="match status" value="1"/>
</dbReference>
<organism evidence="7 8">
    <name type="scientific">Alcaligenes faecalis</name>
    <dbReference type="NCBI Taxonomy" id="511"/>
    <lineage>
        <taxon>Bacteria</taxon>
        <taxon>Pseudomonadati</taxon>
        <taxon>Pseudomonadota</taxon>
        <taxon>Betaproteobacteria</taxon>
        <taxon>Burkholderiales</taxon>
        <taxon>Alcaligenaceae</taxon>
        <taxon>Alcaligenes</taxon>
    </lineage>
</organism>
<dbReference type="STRING" id="511.UZ73_09635"/>
<dbReference type="InterPro" id="IPR036388">
    <property type="entry name" value="WH-like_DNA-bd_sf"/>
</dbReference>
<reference evidence="7 8" key="2">
    <citation type="submission" date="2018-05" db="EMBL/GenBank/DDBJ databases">
        <authorList>
            <person name="Lanie J.A."/>
            <person name="Ng W.-L."/>
            <person name="Kazmierczak K.M."/>
            <person name="Andrzejewski T.M."/>
            <person name="Davidsen T.M."/>
            <person name="Wayne K.J."/>
            <person name="Tettelin H."/>
            <person name="Glass J.I."/>
            <person name="Rusch D."/>
            <person name="Podicherti R."/>
            <person name="Tsui H.-C.T."/>
            <person name="Winkler M.E."/>
        </authorList>
    </citation>
    <scope>NUCLEOTIDE SEQUENCE [LARGE SCALE GENOMIC DNA]</scope>
    <source>
        <strain evidence="7 8">YBY</strain>
    </source>
</reference>
<dbReference type="InterPro" id="IPR046348">
    <property type="entry name" value="SIS_dom_sf"/>
</dbReference>
<dbReference type="AlphaFoldDB" id="A0A2U2BFT3"/>
<dbReference type="PROSITE" id="PS51464">
    <property type="entry name" value="SIS"/>
    <property type="match status" value="1"/>
</dbReference>
<dbReference type="GO" id="GO:0003677">
    <property type="term" value="F:DNA binding"/>
    <property type="evidence" value="ECO:0007669"/>
    <property type="project" value="UniProtKB-KW"/>
</dbReference>
<dbReference type="GeneID" id="29369585"/>
<dbReference type="KEGG" id="afa:UZ73_09635"/>
<dbReference type="SUPFAM" id="SSF53697">
    <property type="entry name" value="SIS domain"/>
    <property type="match status" value="1"/>
</dbReference>
<dbReference type="InterPro" id="IPR047640">
    <property type="entry name" value="RpiR-like"/>
</dbReference>
<evidence type="ECO:0000256" key="1">
    <source>
        <dbReference type="ARBA" id="ARBA00023015"/>
    </source>
</evidence>
<proteinExistence type="predicted"/>
<sequence>MEPLLRLQRILPGLTPELRRAAQWVERHPVEVSLWSMRKQAQELSVAPATMLRLAKAAGYESYDCFREPFQQALHRNGGTMAARAQNLQGNRASEQQTRDLGEQQEMALESVLRLNPVSALDACAQAILGASKVGFMGLGVSFACAFQMHYAYQLMRGNGVLLNRAVDLFLELEAGLDSGGVLLVISQAPYVKTVVNSVQQAVQRGITVVAITDSVLSPVAQGAEHVLLFDAQTSEQPAASFFHSLVGTVTVAEHLLARIATLGGKTVVQRLAQLESSFRSQGVYWQQDEAVGSAPST</sequence>
<keyword evidence="4" id="KW-0804">Transcription</keyword>
<evidence type="ECO:0000256" key="2">
    <source>
        <dbReference type="ARBA" id="ARBA00023125"/>
    </source>
</evidence>
<dbReference type="SUPFAM" id="SSF46689">
    <property type="entry name" value="Homeodomain-like"/>
    <property type="match status" value="1"/>
</dbReference>
<evidence type="ECO:0000259" key="5">
    <source>
        <dbReference type="PROSITE" id="PS51071"/>
    </source>
</evidence>
<dbReference type="GO" id="GO:0006096">
    <property type="term" value="P:glycolytic process"/>
    <property type="evidence" value="ECO:0007669"/>
    <property type="project" value="UniProtKB-KW"/>
</dbReference>
<dbReference type="PANTHER" id="PTHR30514">
    <property type="entry name" value="GLUCOKINASE"/>
    <property type="match status" value="1"/>
</dbReference>
<evidence type="ECO:0000313" key="8">
    <source>
        <dbReference type="Proteomes" id="UP000245216"/>
    </source>
</evidence>
<evidence type="ECO:0000259" key="6">
    <source>
        <dbReference type="PROSITE" id="PS51464"/>
    </source>
</evidence>
<dbReference type="EMBL" id="QEXO01000005">
    <property type="protein sequence ID" value="PWE12846.1"/>
    <property type="molecule type" value="Genomic_DNA"/>
</dbReference>
<evidence type="ECO:0000256" key="3">
    <source>
        <dbReference type="ARBA" id="ARBA00023152"/>
    </source>
</evidence>
<reference evidence="7 8" key="1">
    <citation type="submission" date="2018-05" db="EMBL/GenBank/DDBJ databases">
        <title>Genome Sequence of an Efficient Indole-Degrading Bacterium, Alcaligenes sp.YBY.</title>
        <authorList>
            <person name="Yang B."/>
        </authorList>
    </citation>
    <scope>NUCLEOTIDE SEQUENCE [LARGE SCALE GENOMIC DNA]</scope>
    <source>
        <strain evidence="7 8">YBY</strain>
    </source>
</reference>
<dbReference type="InterPro" id="IPR035472">
    <property type="entry name" value="RpiR-like_SIS"/>
</dbReference>
<feature type="domain" description="HTH rpiR-type" evidence="5">
    <location>
        <begin position="1"/>
        <end position="77"/>
    </location>
</feature>